<keyword evidence="12" id="KW-0902">Two-component regulatory system</keyword>
<dbReference type="InterPro" id="IPR003594">
    <property type="entry name" value="HATPase_dom"/>
</dbReference>
<keyword evidence="16" id="KW-1185">Reference proteome</keyword>
<dbReference type="InterPro" id="IPR011712">
    <property type="entry name" value="Sig_transdc_His_kin_sub3_dim/P"/>
</dbReference>
<protein>
    <recommendedName>
        <fullName evidence="3">histidine kinase</fullName>
        <ecNumber evidence="3">2.7.13.3</ecNumber>
    </recommendedName>
</protein>
<dbReference type="PIRSF" id="PIRSF037314">
    <property type="entry name" value="STHK_MctS"/>
    <property type="match status" value="1"/>
</dbReference>
<dbReference type="SMART" id="SM01049">
    <property type="entry name" value="Cache_2"/>
    <property type="match status" value="1"/>
</dbReference>
<evidence type="ECO:0000256" key="10">
    <source>
        <dbReference type="ARBA" id="ARBA00022840"/>
    </source>
</evidence>
<keyword evidence="13" id="KW-0472">Membrane</keyword>
<dbReference type="GO" id="GO:0000155">
    <property type="term" value="F:phosphorelay sensor kinase activity"/>
    <property type="evidence" value="ECO:0007669"/>
    <property type="project" value="InterPro"/>
</dbReference>
<evidence type="ECO:0000256" key="1">
    <source>
        <dbReference type="ARBA" id="ARBA00000085"/>
    </source>
</evidence>
<dbReference type="Proteomes" id="UP000295765">
    <property type="component" value="Unassembled WGS sequence"/>
</dbReference>
<evidence type="ECO:0000256" key="5">
    <source>
        <dbReference type="ARBA" id="ARBA00022553"/>
    </source>
</evidence>
<dbReference type="PANTHER" id="PTHR24421">
    <property type="entry name" value="NITRATE/NITRITE SENSOR PROTEIN NARX-RELATED"/>
    <property type="match status" value="1"/>
</dbReference>
<reference evidence="15 16" key="1">
    <citation type="submission" date="2019-03" db="EMBL/GenBank/DDBJ databases">
        <title>Genomic Encyclopedia of Type Strains, Phase IV (KMG-IV): sequencing the most valuable type-strain genomes for metagenomic binning, comparative biology and taxonomic classification.</title>
        <authorList>
            <person name="Goeker M."/>
        </authorList>
    </citation>
    <scope>NUCLEOTIDE SEQUENCE [LARGE SCALE GENOMIC DNA]</scope>
    <source>
        <strain evidence="15 16">DSM 25287</strain>
    </source>
</reference>
<comment type="caution">
    <text evidence="15">The sequence shown here is derived from an EMBL/GenBank/DDBJ whole genome shotgun (WGS) entry which is preliminary data.</text>
</comment>
<keyword evidence="4" id="KW-1003">Cell membrane</keyword>
<dbReference type="GO" id="GO:0046983">
    <property type="term" value="F:protein dimerization activity"/>
    <property type="evidence" value="ECO:0007669"/>
    <property type="project" value="InterPro"/>
</dbReference>
<dbReference type="EC" id="2.7.13.3" evidence="3"/>
<keyword evidence="7" id="KW-0812">Transmembrane</keyword>
<keyword evidence="10" id="KW-0067">ATP-binding</keyword>
<sequence>MELRHKILLLSLAPLVLVALGVGWAVQHQAQQLLREASAALRPALMASKEAELRHYVGLARSAVGRLYDAGRDDDAAKAEARALLAALDYGVDGYFFLYDFDGNVLMHPRQPELVGRNLWEMRDPAGRATIQQLIARARAGGGTVEYPWPKPSSGAPVAPKLGYVIALERWRWMLGTGIYLDDVQAALAGVEQEVAHSARTTQATIAAIALCGVLAVAGSGVALNLSERRLADARLRALAERVVQSQEEERTRVARELHDGLSQQLVAVKFVLESAAARLADPAQPRTAAGAPLAGALAGLQEALADLRGIAQALRPTLLDDLGLDAALERLGRDTAAASGLAVEVHAAGGAALPDAVAAALFRITQEAVANAVRHAGAHHLVLELGPHRGGLCLRVRDDGCGFDPAVMHAGERSGLGLRNMRERLEALGGRLELHTAPGRGCCIEGYVPRRALRAPGAPA</sequence>
<dbReference type="PROSITE" id="PS50109">
    <property type="entry name" value="HIS_KIN"/>
    <property type="match status" value="1"/>
</dbReference>
<dbReference type="Gene3D" id="3.30.565.10">
    <property type="entry name" value="Histidine kinase-like ATPase, C-terminal domain"/>
    <property type="match status" value="1"/>
</dbReference>
<evidence type="ECO:0000259" key="14">
    <source>
        <dbReference type="PROSITE" id="PS50109"/>
    </source>
</evidence>
<dbReference type="InterPro" id="IPR017171">
    <property type="entry name" value="Sig_transdc_His_kinase_MctS"/>
</dbReference>
<evidence type="ECO:0000313" key="15">
    <source>
        <dbReference type="EMBL" id="TCO81301.1"/>
    </source>
</evidence>
<accession>A0A4R2LEJ6</accession>
<keyword evidence="6" id="KW-0808">Transferase</keyword>
<dbReference type="CDD" id="cd18774">
    <property type="entry name" value="PDC2_HK_sensor"/>
    <property type="match status" value="1"/>
</dbReference>
<dbReference type="Pfam" id="PF17200">
    <property type="entry name" value="sCache_2"/>
    <property type="match status" value="1"/>
</dbReference>
<dbReference type="SUPFAM" id="SSF55874">
    <property type="entry name" value="ATPase domain of HSP90 chaperone/DNA topoisomerase II/histidine kinase"/>
    <property type="match status" value="1"/>
</dbReference>
<evidence type="ECO:0000256" key="11">
    <source>
        <dbReference type="ARBA" id="ARBA00022989"/>
    </source>
</evidence>
<comment type="subcellular location">
    <subcellularLocation>
        <location evidence="2">Cell membrane</location>
        <topology evidence="2">Multi-pass membrane protein</topology>
    </subcellularLocation>
</comment>
<keyword evidence="9 15" id="KW-0418">Kinase</keyword>
<dbReference type="EMBL" id="SLWY01000009">
    <property type="protein sequence ID" value="TCO81301.1"/>
    <property type="molecule type" value="Genomic_DNA"/>
</dbReference>
<dbReference type="RefSeq" id="WP_132542006.1">
    <property type="nucleotide sequence ID" value="NZ_SLWY01000009.1"/>
</dbReference>
<dbReference type="Pfam" id="PF07730">
    <property type="entry name" value="HisKA_3"/>
    <property type="match status" value="1"/>
</dbReference>
<dbReference type="PANTHER" id="PTHR24421:SF10">
    <property type="entry name" value="NITRATE_NITRITE SENSOR PROTEIN NARQ"/>
    <property type="match status" value="1"/>
</dbReference>
<keyword evidence="8" id="KW-0547">Nucleotide-binding</keyword>
<dbReference type="Pfam" id="PF02518">
    <property type="entry name" value="HATPase_c"/>
    <property type="match status" value="1"/>
</dbReference>
<evidence type="ECO:0000256" key="2">
    <source>
        <dbReference type="ARBA" id="ARBA00004651"/>
    </source>
</evidence>
<evidence type="ECO:0000256" key="13">
    <source>
        <dbReference type="ARBA" id="ARBA00023136"/>
    </source>
</evidence>
<dbReference type="GO" id="GO:0005886">
    <property type="term" value="C:plasma membrane"/>
    <property type="evidence" value="ECO:0007669"/>
    <property type="project" value="UniProtKB-SubCell"/>
</dbReference>
<evidence type="ECO:0000256" key="8">
    <source>
        <dbReference type="ARBA" id="ARBA00022741"/>
    </source>
</evidence>
<evidence type="ECO:0000256" key="7">
    <source>
        <dbReference type="ARBA" id="ARBA00022692"/>
    </source>
</evidence>
<dbReference type="CDD" id="cd16917">
    <property type="entry name" value="HATPase_UhpB-NarQ-NarX-like"/>
    <property type="match status" value="1"/>
</dbReference>
<keyword evidence="5" id="KW-0597">Phosphoprotein</keyword>
<dbReference type="InterPro" id="IPR005467">
    <property type="entry name" value="His_kinase_dom"/>
</dbReference>
<dbReference type="InterPro" id="IPR036890">
    <property type="entry name" value="HATPase_C_sf"/>
</dbReference>
<evidence type="ECO:0000256" key="3">
    <source>
        <dbReference type="ARBA" id="ARBA00012438"/>
    </source>
</evidence>
<evidence type="ECO:0000256" key="12">
    <source>
        <dbReference type="ARBA" id="ARBA00023012"/>
    </source>
</evidence>
<comment type="catalytic activity">
    <reaction evidence="1">
        <text>ATP + protein L-histidine = ADP + protein N-phospho-L-histidine.</text>
        <dbReference type="EC" id="2.7.13.3"/>
    </reaction>
</comment>
<evidence type="ECO:0000256" key="4">
    <source>
        <dbReference type="ARBA" id="ARBA00022475"/>
    </source>
</evidence>
<dbReference type="OrthoDB" id="9781845at2"/>
<dbReference type="AlphaFoldDB" id="A0A4R2LEJ6"/>
<dbReference type="Gene3D" id="3.30.450.20">
    <property type="entry name" value="PAS domain"/>
    <property type="match status" value="1"/>
</dbReference>
<dbReference type="GO" id="GO:0005524">
    <property type="term" value="F:ATP binding"/>
    <property type="evidence" value="ECO:0007669"/>
    <property type="project" value="UniProtKB-KW"/>
</dbReference>
<organism evidence="15 16">
    <name type="scientific">Plasticicumulans lactativorans</name>
    <dbReference type="NCBI Taxonomy" id="1133106"/>
    <lineage>
        <taxon>Bacteria</taxon>
        <taxon>Pseudomonadati</taxon>
        <taxon>Pseudomonadota</taxon>
        <taxon>Gammaproteobacteria</taxon>
        <taxon>Candidatus Competibacteraceae</taxon>
        <taxon>Plasticicumulans</taxon>
    </lineage>
</organism>
<gene>
    <name evidence="15" type="ORF">EV699_109143</name>
</gene>
<keyword evidence="11" id="KW-1133">Transmembrane helix</keyword>
<proteinExistence type="predicted"/>
<evidence type="ECO:0000256" key="6">
    <source>
        <dbReference type="ARBA" id="ARBA00022679"/>
    </source>
</evidence>
<name>A0A4R2LEJ6_9GAMM</name>
<feature type="domain" description="Histidine kinase" evidence="14">
    <location>
        <begin position="362"/>
        <end position="453"/>
    </location>
</feature>
<dbReference type="InterPro" id="IPR050482">
    <property type="entry name" value="Sensor_HK_TwoCompSys"/>
</dbReference>
<dbReference type="InterPro" id="IPR033480">
    <property type="entry name" value="sCache_2"/>
</dbReference>
<dbReference type="Gene3D" id="1.20.5.1930">
    <property type="match status" value="1"/>
</dbReference>
<evidence type="ECO:0000256" key="9">
    <source>
        <dbReference type="ARBA" id="ARBA00022777"/>
    </source>
</evidence>
<evidence type="ECO:0000313" key="16">
    <source>
        <dbReference type="Proteomes" id="UP000295765"/>
    </source>
</evidence>
<dbReference type="SMART" id="SM00387">
    <property type="entry name" value="HATPase_c"/>
    <property type="match status" value="1"/>
</dbReference>